<feature type="region of interest" description="Disordered" evidence="1">
    <location>
        <begin position="87"/>
        <end position="106"/>
    </location>
</feature>
<accession>A0A0F9C405</accession>
<sequence length="160" mass="17559">MPISLTPQEKARLEREDSLIRPLDGANGAESAAYHNPQTGQEFPNLPVDPRALMRYLRRGLMLGPASPELKAKWLATAAERAAADDARVAEYEDSDQHQRDQAVQDGRFKDAVAAAVTQVLEKLGIDIPIEPPKTVDAPTESDTKRVVSQASRPDLHLVE</sequence>
<evidence type="ECO:0000313" key="2">
    <source>
        <dbReference type="EMBL" id="KKL28989.1"/>
    </source>
</evidence>
<protein>
    <submittedName>
        <fullName evidence="2">Uncharacterized protein</fullName>
    </submittedName>
</protein>
<proteinExistence type="predicted"/>
<organism evidence="2">
    <name type="scientific">marine sediment metagenome</name>
    <dbReference type="NCBI Taxonomy" id="412755"/>
    <lineage>
        <taxon>unclassified sequences</taxon>
        <taxon>metagenomes</taxon>
        <taxon>ecological metagenomes</taxon>
    </lineage>
</organism>
<feature type="region of interest" description="Disordered" evidence="1">
    <location>
        <begin position="129"/>
        <end position="160"/>
    </location>
</feature>
<reference evidence="2" key="1">
    <citation type="journal article" date="2015" name="Nature">
        <title>Complex archaea that bridge the gap between prokaryotes and eukaryotes.</title>
        <authorList>
            <person name="Spang A."/>
            <person name="Saw J.H."/>
            <person name="Jorgensen S.L."/>
            <person name="Zaremba-Niedzwiedzka K."/>
            <person name="Martijn J."/>
            <person name="Lind A.E."/>
            <person name="van Eijk R."/>
            <person name="Schleper C."/>
            <person name="Guy L."/>
            <person name="Ettema T.J."/>
        </authorList>
    </citation>
    <scope>NUCLEOTIDE SEQUENCE</scope>
</reference>
<feature type="region of interest" description="Disordered" evidence="1">
    <location>
        <begin position="1"/>
        <end position="46"/>
    </location>
</feature>
<evidence type="ECO:0000256" key="1">
    <source>
        <dbReference type="SAM" id="MobiDB-lite"/>
    </source>
</evidence>
<name>A0A0F9C405_9ZZZZ</name>
<comment type="caution">
    <text evidence="2">The sequence shown here is derived from an EMBL/GenBank/DDBJ whole genome shotgun (WGS) entry which is preliminary data.</text>
</comment>
<dbReference type="AlphaFoldDB" id="A0A0F9C405"/>
<gene>
    <name evidence="2" type="ORF">LCGC14_2369620</name>
</gene>
<feature type="compositionally biased region" description="Basic and acidic residues" evidence="1">
    <location>
        <begin position="9"/>
        <end position="19"/>
    </location>
</feature>
<dbReference type="EMBL" id="LAZR01034898">
    <property type="protein sequence ID" value="KKL28989.1"/>
    <property type="molecule type" value="Genomic_DNA"/>
</dbReference>